<evidence type="ECO:0000313" key="2">
    <source>
        <dbReference type="Proteomes" id="UP000221837"/>
    </source>
</evidence>
<accession>A0A1S6UAZ9</accession>
<keyword evidence="2" id="KW-1185">Reference proteome</keyword>
<organism evidence="1 2">
    <name type="scientific">Serratia phage BF</name>
    <dbReference type="NCBI Taxonomy" id="1962671"/>
    <lineage>
        <taxon>Viruses</taxon>
        <taxon>Duplodnaviria</taxon>
        <taxon>Heunggongvirae</taxon>
        <taxon>Uroviricota</taxon>
        <taxon>Caudoviricetes</taxon>
        <taxon>Eneladusvirus</taxon>
        <taxon>Eneladusvirus BF</taxon>
    </lineage>
</organism>
<dbReference type="Proteomes" id="UP000221837">
    <property type="component" value="Genome"/>
</dbReference>
<protein>
    <submittedName>
        <fullName evidence="1">Uncharacterized protein</fullName>
    </submittedName>
</protein>
<name>A0A1S6UAZ9_9CAUD</name>
<reference evidence="1" key="1">
    <citation type="submission" date="2017-02" db="EMBL/GenBank/DDBJ databases">
        <title>Genome sequence of Serratia marcescens phage BF.</title>
        <authorList>
            <person name="Casey E."/>
            <person name="Fitzgerald B."/>
            <person name="Mahony J."/>
            <person name="Lugli G."/>
            <person name="Ventura M."/>
            <person name="van Sinderen D."/>
        </authorList>
    </citation>
    <scope>NUCLEOTIDE SEQUENCE [LARGE SCALE GENOMIC DNA]</scope>
</reference>
<dbReference type="InterPro" id="IPR037238">
    <property type="entry name" value="YbiA-like_sf"/>
</dbReference>
<proteinExistence type="predicted"/>
<sequence length="161" mass="18856">MFEFEQEPIYNPDEDGITHINIYSQAKTELGRLLSNFAHSPFVYEPYGKFESGEGFWYWYLTGQQHDSLRYLSGFEAKKEGKKYRNDRLDVLGLTDEDLEVMMQMLVLKVAYNPHIAALLKESTLPFCHYYNYSGRVIMCTEFDWLSSAYADIRTVLNESN</sequence>
<gene>
    <name evidence="1" type="ORF">BF_0347</name>
</gene>
<dbReference type="Gene3D" id="1.10.357.40">
    <property type="entry name" value="YbiA-like"/>
    <property type="match status" value="1"/>
</dbReference>
<dbReference type="EMBL" id="KY630187">
    <property type="protein sequence ID" value="AQW88872.1"/>
    <property type="molecule type" value="Genomic_DNA"/>
</dbReference>
<dbReference type="SUPFAM" id="SSF143990">
    <property type="entry name" value="YbiA-like"/>
    <property type="match status" value="1"/>
</dbReference>
<evidence type="ECO:0000313" key="1">
    <source>
        <dbReference type="EMBL" id="AQW88872.1"/>
    </source>
</evidence>
<dbReference type="OrthoDB" id="10952at10239"/>